<name>A0A1B7NJX4_9EURO</name>
<keyword evidence="3 6" id="KW-1133">Transmembrane helix</keyword>
<dbReference type="PANTHER" id="PTHR11040">
    <property type="entry name" value="ZINC/IRON TRANSPORTER"/>
    <property type="match status" value="1"/>
</dbReference>
<feature type="transmembrane region" description="Helical" evidence="6">
    <location>
        <begin position="84"/>
        <end position="104"/>
    </location>
</feature>
<dbReference type="OrthoDB" id="448280at2759"/>
<dbReference type="GO" id="GO:0000007">
    <property type="term" value="F:low-affinity zinc ion transmembrane transporter activity"/>
    <property type="evidence" value="ECO:0007669"/>
    <property type="project" value="TreeGrafter"/>
</dbReference>
<evidence type="ECO:0000256" key="3">
    <source>
        <dbReference type="ARBA" id="ARBA00022989"/>
    </source>
</evidence>
<evidence type="ECO:0000256" key="5">
    <source>
        <dbReference type="SAM" id="MobiDB-lite"/>
    </source>
</evidence>
<dbReference type="GO" id="GO:0005886">
    <property type="term" value="C:plasma membrane"/>
    <property type="evidence" value="ECO:0007669"/>
    <property type="project" value="TreeGrafter"/>
</dbReference>
<keyword evidence="4 6" id="KW-0472">Membrane</keyword>
<organism evidence="7 8">
    <name type="scientific">Emergomyces africanus</name>
    <dbReference type="NCBI Taxonomy" id="1955775"/>
    <lineage>
        <taxon>Eukaryota</taxon>
        <taxon>Fungi</taxon>
        <taxon>Dikarya</taxon>
        <taxon>Ascomycota</taxon>
        <taxon>Pezizomycotina</taxon>
        <taxon>Eurotiomycetes</taxon>
        <taxon>Eurotiomycetidae</taxon>
        <taxon>Onygenales</taxon>
        <taxon>Ajellomycetaceae</taxon>
        <taxon>Emergomyces</taxon>
    </lineage>
</organism>
<feature type="region of interest" description="Disordered" evidence="5">
    <location>
        <begin position="162"/>
        <end position="302"/>
    </location>
</feature>
<accession>A0A1B7NJX4</accession>
<dbReference type="InterPro" id="IPR003689">
    <property type="entry name" value="ZIP"/>
</dbReference>
<feature type="region of interest" description="Disordered" evidence="5">
    <location>
        <begin position="367"/>
        <end position="394"/>
    </location>
</feature>
<evidence type="ECO:0000256" key="1">
    <source>
        <dbReference type="ARBA" id="ARBA00004141"/>
    </source>
</evidence>
<dbReference type="Pfam" id="PF02535">
    <property type="entry name" value="Zip"/>
    <property type="match status" value="2"/>
</dbReference>
<evidence type="ECO:0000313" key="7">
    <source>
        <dbReference type="EMBL" id="OAX77085.1"/>
    </source>
</evidence>
<dbReference type="GO" id="GO:0071578">
    <property type="term" value="P:zinc ion import across plasma membrane"/>
    <property type="evidence" value="ECO:0007669"/>
    <property type="project" value="TreeGrafter"/>
</dbReference>
<dbReference type="EMBL" id="LGUA01003436">
    <property type="protein sequence ID" value="OAX77085.1"/>
    <property type="molecule type" value="Genomic_DNA"/>
</dbReference>
<feature type="transmembrane region" description="Helical" evidence="6">
    <location>
        <begin position="319"/>
        <end position="339"/>
    </location>
</feature>
<evidence type="ECO:0000313" key="8">
    <source>
        <dbReference type="Proteomes" id="UP000091918"/>
    </source>
</evidence>
<keyword evidence="2 6" id="KW-0812">Transmembrane</keyword>
<feature type="compositionally biased region" description="Basic residues" evidence="5">
    <location>
        <begin position="291"/>
        <end position="302"/>
    </location>
</feature>
<feature type="compositionally biased region" description="Basic residues" evidence="5">
    <location>
        <begin position="168"/>
        <end position="194"/>
    </location>
</feature>
<reference evidence="7 8" key="1">
    <citation type="submission" date="2015-07" db="EMBL/GenBank/DDBJ databases">
        <title>Emmonsia species relationships and genome sequence.</title>
        <authorList>
            <person name="Cuomo C.A."/>
            <person name="Schwartz I.S."/>
            <person name="Kenyon C."/>
            <person name="de Hoog G.S."/>
            <person name="Govender N.P."/>
            <person name="Botha A."/>
            <person name="Moreno L."/>
            <person name="de Vries M."/>
            <person name="Munoz J.F."/>
            <person name="Stielow J.B."/>
        </authorList>
    </citation>
    <scope>NUCLEOTIDE SEQUENCE [LARGE SCALE GENOMIC DNA]</scope>
    <source>
        <strain evidence="7 8">CBS 136260</strain>
    </source>
</reference>
<comment type="caution">
    <text evidence="7">The sequence shown here is derived from an EMBL/GenBank/DDBJ whole genome shotgun (WGS) entry which is preliminary data.</text>
</comment>
<sequence length="394" mass="42884">MLDSAYLAALMPRADDGGAAAAAPPPDACATGNEYDGRIGLRVSALFVILVGSSLGALFPVWARPGVLKGGKKQRMNVAPWAFFVAKYFGSGVIVATAFIHLLAPAHEALSNPCLTGPITEYPWVEGIMLMTIVLLFFIELMVMRFARFGDTAIAREIEDGSYQPNHNHNHNHMHVRSRSRSRSRSHSSHRHRHGNADGDADGPCKALVLSHTSTNDHQSEIAPSLHSNHDQTHMPGQDHLGHARDHPPSDTSSNSHCHHHSSSSSPEKPCTQKPCPQNPSPHDNDNDHHNHSHNHHSHSHSHSLSALVEDYSAQLTSIFILEFGIIFHSIFIGLTLAVAGEEFITLYVVLVFHQTFEAWVWAPASQPSPGPAPNGSPHTCSPSPLGFPRPSIL</sequence>
<keyword evidence="8" id="KW-1185">Reference proteome</keyword>
<protein>
    <submittedName>
        <fullName evidence="7">Uncharacterized protein</fullName>
    </submittedName>
</protein>
<feature type="compositionally biased region" description="Basic and acidic residues" evidence="5">
    <location>
        <begin position="240"/>
        <end position="249"/>
    </location>
</feature>
<dbReference type="Proteomes" id="UP000091918">
    <property type="component" value="Unassembled WGS sequence"/>
</dbReference>
<feature type="transmembrane region" description="Helical" evidence="6">
    <location>
        <begin position="43"/>
        <end position="63"/>
    </location>
</feature>
<dbReference type="STRING" id="1658172.A0A1B7NJX4"/>
<evidence type="ECO:0000256" key="6">
    <source>
        <dbReference type="SAM" id="Phobius"/>
    </source>
</evidence>
<comment type="subcellular location">
    <subcellularLocation>
        <location evidence="1">Membrane</location>
        <topology evidence="1">Multi-pass membrane protein</topology>
    </subcellularLocation>
</comment>
<proteinExistence type="predicted"/>
<gene>
    <name evidence="7" type="ORF">ACJ72_08620</name>
</gene>
<dbReference type="AlphaFoldDB" id="A0A1B7NJX4"/>
<evidence type="ECO:0000256" key="4">
    <source>
        <dbReference type="ARBA" id="ARBA00023136"/>
    </source>
</evidence>
<feature type="transmembrane region" description="Helical" evidence="6">
    <location>
        <begin position="124"/>
        <end position="143"/>
    </location>
</feature>
<evidence type="ECO:0000256" key="2">
    <source>
        <dbReference type="ARBA" id="ARBA00022692"/>
    </source>
</evidence>
<dbReference type="PANTHER" id="PTHR11040:SF69">
    <property type="entry name" value="ZINC-REGULATED TRANSPORTER 2"/>
    <property type="match status" value="1"/>
</dbReference>